<dbReference type="EMBL" id="VOFY01000023">
    <property type="protein sequence ID" value="KAA8580051.1"/>
    <property type="molecule type" value="Genomic_DNA"/>
</dbReference>
<accession>A0A5J5CIN8</accession>
<evidence type="ECO:0008006" key="4">
    <source>
        <dbReference type="Google" id="ProtNLM"/>
    </source>
</evidence>
<feature type="region of interest" description="Disordered" evidence="1">
    <location>
        <begin position="278"/>
        <end position="315"/>
    </location>
</feature>
<dbReference type="AlphaFoldDB" id="A0A5J5CIN8"/>
<feature type="compositionally biased region" description="Low complexity" evidence="1">
    <location>
        <begin position="283"/>
        <end position="295"/>
    </location>
</feature>
<dbReference type="PANTHER" id="PTHR21567:SF87">
    <property type="entry name" value="CRESCERIN-LIKE PROTEIN CHE-12"/>
    <property type="match status" value="1"/>
</dbReference>
<dbReference type="GO" id="GO:0005881">
    <property type="term" value="C:cytoplasmic microtubule"/>
    <property type="evidence" value="ECO:0007669"/>
    <property type="project" value="TreeGrafter"/>
</dbReference>
<dbReference type="Proteomes" id="UP000327493">
    <property type="component" value="Chromosome 23"/>
</dbReference>
<keyword evidence="3" id="KW-1185">Reference proteome</keyword>
<evidence type="ECO:0000256" key="1">
    <source>
        <dbReference type="SAM" id="MobiDB-lite"/>
    </source>
</evidence>
<dbReference type="GO" id="GO:0000226">
    <property type="term" value="P:microtubule cytoskeleton organization"/>
    <property type="evidence" value="ECO:0007669"/>
    <property type="project" value="TreeGrafter"/>
</dbReference>
<organism evidence="2 3">
    <name type="scientific">Etheostoma spectabile</name>
    <name type="common">orangethroat darter</name>
    <dbReference type="NCBI Taxonomy" id="54343"/>
    <lineage>
        <taxon>Eukaryota</taxon>
        <taxon>Metazoa</taxon>
        <taxon>Chordata</taxon>
        <taxon>Craniata</taxon>
        <taxon>Vertebrata</taxon>
        <taxon>Euteleostomi</taxon>
        <taxon>Actinopterygii</taxon>
        <taxon>Neopterygii</taxon>
        <taxon>Teleostei</taxon>
        <taxon>Neoteleostei</taxon>
        <taxon>Acanthomorphata</taxon>
        <taxon>Eupercaria</taxon>
        <taxon>Perciformes</taxon>
        <taxon>Percoidei</taxon>
        <taxon>Percidae</taxon>
        <taxon>Etheostomatinae</taxon>
        <taxon>Etheostoma</taxon>
    </lineage>
</organism>
<feature type="region of interest" description="Disordered" evidence="1">
    <location>
        <begin position="121"/>
        <end position="161"/>
    </location>
</feature>
<dbReference type="Gene3D" id="1.25.10.10">
    <property type="entry name" value="Leucine-rich Repeat Variant"/>
    <property type="match status" value="1"/>
</dbReference>
<proteinExistence type="predicted"/>
<dbReference type="SUPFAM" id="SSF48371">
    <property type="entry name" value="ARM repeat"/>
    <property type="match status" value="1"/>
</dbReference>
<feature type="region of interest" description="Disordered" evidence="1">
    <location>
        <begin position="1"/>
        <end position="21"/>
    </location>
</feature>
<gene>
    <name evidence="2" type="ORF">FQN60_005586</name>
</gene>
<name>A0A5J5CIN8_9PERO</name>
<dbReference type="PANTHER" id="PTHR21567">
    <property type="entry name" value="CLASP"/>
    <property type="match status" value="1"/>
</dbReference>
<evidence type="ECO:0000313" key="3">
    <source>
        <dbReference type="Proteomes" id="UP000327493"/>
    </source>
</evidence>
<dbReference type="InterPro" id="IPR016024">
    <property type="entry name" value="ARM-type_fold"/>
</dbReference>
<dbReference type="GO" id="GO:0008017">
    <property type="term" value="F:microtubule binding"/>
    <property type="evidence" value="ECO:0007669"/>
    <property type="project" value="TreeGrafter"/>
</dbReference>
<feature type="region of interest" description="Disordered" evidence="1">
    <location>
        <begin position="62"/>
        <end position="86"/>
    </location>
</feature>
<feature type="compositionally biased region" description="Basic and acidic residues" evidence="1">
    <location>
        <begin position="63"/>
        <end position="86"/>
    </location>
</feature>
<reference evidence="2 3" key="1">
    <citation type="submission" date="2019-08" db="EMBL/GenBank/DDBJ databases">
        <title>A chromosome-level genome assembly, high-density linkage maps, and genome scans reveal the genomic architecture of hybrid incompatibilities underlying speciation via character displacement in darters (Percidae: Etheostominae).</title>
        <authorList>
            <person name="Moran R.L."/>
            <person name="Catchen J.M."/>
            <person name="Fuller R.C."/>
        </authorList>
    </citation>
    <scope>NUCLEOTIDE SEQUENCE [LARGE SCALE GENOMIC DNA]</scope>
    <source>
        <strain evidence="2">EspeVRDwgs_2016</strain>
        <tissue evidence="2">Muscle</tissue>
    </source>
</reference>
<sequence length="510" mass="56046">DITTGPCIKGGSRTSQTHTDPPERHYYLLVLPLFDTFVSIFRILMAICESLKAVVQRCQRKMNTKEDSDTLESHEKEGGSSRQSRIRDIERAQHAELAALLQRAERLCASQKARSNAVLERMGLSIQRDTPRSPQPPASPRRSPRCSLPGRRTRPIAEEDDRSWTSITNQMLLEDDPFLEKKLHLGSKIATLASVRRPSPDSPLSSVDTHTPTELRDISLLRSLTPTLPPRAVRRPSRIPVMKRGGAGIKLQSARNTSEDIRETVEIIQPTQRPLRARVSDQSAAPRRTLALAPKAPAPPSKSAPLIKKGPRRGTKLRAQAVAAQEDLQPFINPAEKLSLSFRQLSSDDWEKKLDGLKLVRTLAQHHPALLQTKLHEVCLVLAEEVNNLRSGVACAAMATVAKLHVHLGRALDPEAEWIGPALLLKFAQTTTAFILDQANLALDALVEGCSPGRVLTALLNIGLRGCTAQHLHQLADIMGGNQIFAAGKIFAERFLTAVSKMAVDAAPEV</sequence>
<dbReference type="InterPro" id="IPR011989">
    <property type="entry name" value="ARM-like"/>
</dbReference>
<feature type="non-terminal residue" evidence="2">
    <location>
        <position position="510"/>
    </location>
</feature>
<evidence type="ECO:0000313" key="2">
    <source>
        <dbReference type="EMBL" id="KAA8580051.1"/>
    </source>
</evidence>
<protein>
    <recommendedName>
        <fullName evidence="4">TOG domain-containing protein</fullName>
    </recommendedName>
</protein>
<feature type="non-terminal residue" evidence="2">
    <location>
        <position position="1"/>
    </location>
</feature>
<comment type="caution">
    <text evidence="2">The sequence shown here is derived from an EMBL/GenBank/DDBJ whole genome shotgun (WGS) entry which is preliminary data.</text>
</comment>